<dbReference type="AlphaFoldDB" id="A0A4R2Q5R0"/>
<evidence type="ECO:0000256" key="1">
    <source>
        <dbReference type="ARBA" id="ARBA00000085"/>
    </source>
</evidence>
<name>A0A4R2Q5R0_9RHOB</name>
<gene>
    <name evidence="8" type="ORF">EV662_102352</name>
</gene>
<dbReference type="Pfam" id="PF02518">
    <property type="entry name" value="HATPase_c"/>
    <property type="match status" value="1"/>
</dbReference>
<feature type="domain" description="Response regulatory" evidence="7">
    <location>
        <begin position="447"/>
        <end position="563"/>
    </location>
</feature>
<protein>
    <recommendedName>
        <fullName evidence="2">histidine kinase</fullName>
        <ecNumber evidence="2">2.7.13.3</ecNumber>
    </recommendedName>
</protein>
<organism evidence="8 9">
    <name type="scientific">Rhodovulum marinum</name>
    <dbReference type="NCBI Taxonomy" id="320662"/>
    <lineage>
        <taxon>Bacteria</taxon>
        <taxon>Pseudomonadati</taxon>
        <taxon>Pseudomonadota</taxon>
        <taxon>Alphaproteobacteria</taxon>
        <taxon>Rhodobacterales</taxon>
        <taxon>Paracoccaceae</taxon>
        <taxon>Rhodovulum</taxon>
    </lineage>
</organism>
<dbReference type="PROSITE" id="PS50109">
    <property type="entry name" value="HIS_KIN"/>
    <property type="match status" value="1"/>
</dbReference>
<dbReference type="SMART" id="SM00387">
    <property type="entry name" value="HATPase_c"/>
    <property type="match status" value="1"/>
</dbReference>
<dbReference type="InterPro" id="IPR003594">
    <property type="entry name" value="HATPase_dom"/>
</dbReference>
<dbReference type="Pfam" id="PF00512">
    <property type="entry name" value="HisKA"/>
    <property type="match status" value="1"/>
</dbReference>
<dbReference type="SUPFAM" id="SSF47384">
    <property type="entry name" value="Homodimeric domain of signal transducing histidine kinase"/>
    <property type="match status" value="1"/>
</dbReference>
<keyword evidence="5" id="KW-0812">Transmembrane</keyword>
<feature type="transmembrane region" description="Helical" evidence="5">
    <location>
        <begin position="158"/>
        <end position="177"/>
    </location>
</feature>
<dbReference type="RefSeq" id="WP_165915518.1">
    <property type="nucleotide sequence ID" value="NZ_SLXP01000002.1"/>
</dbReference>
<dbReference type="SUPFAM" id="SSF55874">
    <property type="entry name" value="ATPase domain of HSP90 chaperone/DNA topoisomerase II/histidine kinase"/>
    <property type="match status" value="1"/>
</dbReference>
<dbReference type="Gene3D" id="1.10.287.130">
    <property type="match status" value="1"/>
</dbReference>
<evidence type="ECO:0000259" key="6">
    <source>
        <dbReference type="PROSITE" id="PS50109"/>
    </source>
</evidence>
<dbReference type="PANTHER" id="PTHR43065:SF49">
    <property type="entry name" value="HISTIDINE KINASE"/>
    <property type="match status" value="1"/>
</dbReference>
<feature type="transmembrane region" description="Helical" evidence="5">
    <location>
        <begin position="45"/>
        <end position="62"/>
    </location>
</feature>
<feature type="transmembrane region" description="Helical" evidence="5">
    <location>
        <begin position="74"/>
        <end position="95"/>
    </location>
</feature>
<proteinExistence type="predicted"/>
<dbReference type="PROSITE" id="PS50110">
    <property type="entry name" value="RESPONSE_REGULATORY"/>
    <property type="match status" value="1"/>
</dbReference>
<sequence>MDADREIARLYALEYGEPREVAFRFSAILLGGLILVGYTGWTFSYLWLGLYALAHGVHFWFLRARAGRARESDVTIAGALFLVILAAFLWMPGLLMLQDDLALQISGAAAVTSVLIFLVRRSDTPRFMVWGEIAIVAAAVLIALVVTLPRTESQMARLAMTFCALGMVGYVAHAILLSRKTRLDNEETERQLRHAQKLRTLGQLTGGVAHDFNNLLAVIQGNAELLEDAYGADAPGVAAILRATDRGANLTRRLLAFARQQPLAPETLNLGELVPGIAGLLRRTLGETISVDIHMDEALWPVRVDRGQFETAILDLAINARDAMPGGGRLTIGFANARLAEPQASVTGTVPAGDHVVIAVTDRGEGMSDVVRRRAVEPFFTTRAPGQGSGLGLSMVHGFVHQSGGSLRIDSMPGAGTTVRLYFPRAQADAPLPQDMAETPPRGQGERILVVEDDPEVRRFLDTALVGLGYRVRCAGDVQAALAIARSIDSLDLVLSDVVLPGGMDGVDGARALTALHPGAAVVFMSGYPARDTTDPGLRGPAPVLLSKPFRIDALARAVGAALRGRRAG</sequence>
<evidence type="ECO:0000256" key="4">
    <source>
        <dbReference type="PROSITE-ProRule" id="PRU00169"/>
    </source>
</evidence>
<comment type="catalytic activity">
    <reaction evidence="1">
        <text>ATP + protein L-histidine = ADP + protein N-phospho-L-histidine.</text>
        <dbReference type="EC" id="2.7.13.3"/>
    </reaction>
</comment>
<evidence type="ECO:0000259" key="7">
    <source>
        <dbReference type="PROSITE" id="PS50110"/>
    </source>
</evidence>
<dbReference type="InterPro" id="IPR004358">
    <property type="entry name" value="Sig_transdc_His_kin-like_C"/>
</dbReference>
<feature type="transmembrane region" description="Helical" evidence="5">
    <location>
        <begin position="127"/>
        <end position="146"/>
    </location>
</feature>
<dbReference type="Pfam" id="PF00072">
    <property type="entry name" value="Response_reg"/>
    <property type="match status" value="1"/>
</dbReference>
<evidence type="ECO:0000256" key="5">
    <source>
        <dbReference type="SAM" id="Phobius"/>
    </source>
</evidence>
<evidence type="ECO:0000256" key="3">
    <source>
        <dbReference type="ARBA" id="ARBA00022553"/>
    </source>
</evidence>
<dbReference type="SMART" id="SM00448">
    <property type="entry name" value="REC"/>
    <property type="match status" value="1"/>
</dbReference>
<dbReference type="EC" id="2.7.13.3" evidence="2"/>
<dbReference type="Gene3D" id="3.40.50.2300">
    <property type="match status" value="1"/>
</dbReference>
<dbReference type="Gene3D" id="3.30.565.10">
    <property type="entry name" value="Histidine kinase-like ATPase, C-terminal domain"/>
    <property type="match status" value="1"/>
</dbReference>
<evidence type="ECO:0000313" key="9">
    <source>
        <dbReference type="Proteomes" id="UP000294835"/>
    </source>
</evidence>
<dbReference type="EMBL" id="SLXP01000002">
    <property type="protein sequence ID" value="TCP43158.1"/>
    <property type="molecule type" value="Genomic_DNA"/>
</dbReference>
<feature type="modified residue" description="4-aspartylphosphate" evidence="4">
    <location>
        <position position="497"/>
    </location>
</feature>
<dbReference type="PRINTS" id="PR00344">
    <property type="entry name" value="BCTRLSENSOR"/>
</dbReference>
<evidence type="ECO:0000313" key="8">
    <source>
        <dbReference type="EMBL" id="TCP43158.1"/>
    </source>
</evidence>
<keyword evidence="3 4" id="KW-0597">Phosphoprotein</keyword>
<dbReference type="GO" id="GO:0000155">
    <property type="term" value="F:phosphorelay sensor kinase activity"/>
    <property type="evidence" value="ECO:0007669"/>
    <property type="project" value="InterPro"/>
</dbReference>
<dbReference type="Proteomes" id="UP000294835">
    <property type="component" value="Unassembled WGS sequence"/>
</dbReference>
<feature type="transmembrane region" description="Helical" evidence="5">
    <location>
        <begin position="21"/>
        <end position="39"/>
    </location>
</feature>
<comment type="caution">
    <text evidence="8">The sequence shown here is derived from an EMBL/GenBank/DDBJ whole genome shotgun (WGS) entry which is preliminary data.</text>
</comment>
<dbReference type="InterPro" id="IPR001789">
    <property type="entry name" value="Sig_transdc_resp-reg_receiver"/>
</dbReference>
<keyword evidence="5" id="KW-0472">Membrane</keyword>
<dbReference type="PANTHER" id="PTHR43065">
    <property type="entry name" value="SENSOR HISTIDINE KINASE"/>
    <property type="match status" value="1"/>
</dbReference>
<dbReference type="InterPro" id="IPR036890">
    <property type="entry name" value="HATPase_C_sf"/>
</dbReference>
<feature type="domain" description="Histidine kinase" evidence="6">
    <location>
        <begin position="207"/>
        <end position="427"/>
    </location>
</feature>
<dbReference type="InterPro" id="IPR005467">
    <property type="entry name" value="His_kinase_dom"/>
</dbReference>
<dbReference type="SMART" id="SM00388">
    <property type="entry name" value="HisKA"/>
    <property type="match status" value="1"/>
</dbReference>
<dbReference type="InterPro" id="IPR003661">
    <property type="entry name" value="HisK_dim/P_dom"/>
</dbReference>
<keyword evidence="9" id="KW-1185">Reference proteome</keyword>
<dbReference type="SUPFAM" id="SSF52172">
    <property type="entry name" value="CheY-like"/>
    <property type="match status" value="1"/>
</dbReference>
<dbReference type="InterPro" id="IPR036097">
    <property type="entry name" value="HisK_dim/P_sf"/>
</dbReference>
<accession>A0A4R2Q5R0</accession>
<dbReference type="InterPro" id="IPR011006">
    <property type="entry name" value="CheY-like_superfamily"/>
</dbReference>
<feature type="transmembrane region" description="Helical" evidence="5">
    <location>
        <begin position="101"/>
        <end position="120"/>
    </location>
</feature>
<dbReference type="CDD" id="cd00082">
    <property type="entry name" value="HisKA"/>
    <property type="match status" value="1"/>
</dbReference>
<reference evidence="8 9" key="1">
    <citation type="submission" date="2019-03" db="EMBL/GenBank/DDBJ databases">
        <title>Genomic Encyclopedia of Type Strains, Phase IV (KMG-IV): sequencing the most valuable type-strain genomes for metagenomic binning, comparative biology and taxonomic classification.</title>
        <authorList>
            <person name="Goeker M."/>
        </authorList>
    </citation>
    <scope>NUCLEOTIDE SEQUENCE [LARGE SCALE GENOMIC DNA]</scope>
    <source>
        <strain evidence="8 9">DSM 18063</strain>
    </source>
</reference>
<keyword evidence="5" id="KW-1133">Transmembrane helix</keyword>
<evidence type="ECO:0000256" key="2">
    <source>
        <dbReference type="ARBA" id="ARBA00012438"/>
    </source>
</evidence>